<name>A0ABQ1I132_9ALTE</name>
<dbReference type="PANTHER" id="PTHR10907">
    <property type="entry name" value="REGUCALCIN"/>
    <property type="match status" value="1"/>
</dbReference>
<keyword evidence="4" id="KW-1185">Reference proteome</keyword>
<comment type="similarity">
    <text evidence="1">Belongs to the SMP-30/CGR1 family.</text>
</comment>
<protein>
    <recommendedName>
        <fullName evidence="2">SMP-30/Gluconolactonase/LRE-like region domain-containing protein</fullName>
    </recommendedName>
</protein>
<dbReference type="PANTHER" id="PTHR10907:SF47">
    <property type="entry name" value="REGUCALCIN"/>
    <property type="match status" value="1"/>
</dbReference>
<dbReference type="PRINTS" id="PR01790">
    <property type="entry name" value="SMP30FAMILY"/>
</dbReference>
<sequence length="308" mass="34429">MKTMENHMQQDAQVKCIWPAEAQLGEGVVWIEAEQALYWVDIIGQQLHRYHPTSGERQSWPQDSMISAILPTQIDSQPATFVACYADGVRLLQQQQGFPLIQPEPELSNNRCNDAWVAPNGDLWFGTMDIDIKTASGRFYRLTPELELSAEPARYWVTNGPTFSAQQGYAYFVDTENFMIKRAALASDGSLLAMQDWLEVDRSFGNPDGITLDAEQHLWVAHYNGARISRYTPEGKLERQIAIPALNVTKCAFGGADLSTLYVVTARDGMSPQQLEQYPLSGGLFAIELGDIKGLSTPHFAIKEWPNA</sequence>
<gene>
    <name evidence="3" type="ORF">GCM10007414_14540</name>
</gene>
<dbReference type="InterPro" id="IPR013658">
    <property type="entry name" value="SGL"/>
</dbReference>
<dbReference type="InterPro" id="IPR005511">
    <property type="entry name" value="SMP-30"/>
</dbReference>
<dbReference type="InterPro" id="IPR011042">
    <property type="entry name" value="6-blade_b-propeller_TolB-like"/>
</dbReference>
<dbReference type="Proteomes" id="UP000651977">
    <property type="component" value="Unassembled WGS sequence"/>
</dbReference>
<accession>A0ABQ1I132</accession>
<dbReference type="Gene3D" id="2.120.10.30">
    <property type="entry name" value="TolB, C-terminal domain"/>
    <property type="match status" value="1"/>
</dbReference>
<evidence type="ECO:0000313" key="4">
    <source>
        <dbReference type="Proteomes" id="UP000651977"/>
    </source>
</evidence>
<dbReference type="Pfam" id="PF08450">
    <property type="entry name" value="SGL"/>
    <property type="match status" value="1"/>
</dbReference>
<organism evidence="3 4">
    <name type="scientific">Agarivorans gilvus</name>
    <dbReference type="NCBI Taxonomy" id="680279"/>
    <lineage>
        <taxon>Bacteria</taxon>
        <taxon>Pseudomonadati</taxon>
        <taxon>Pseudomonadota</taxon>
        <taxon>Gammaproteobacteria</taxon>
        <taxon>Alteromonadales</taxon>
        <taxon>Alteromonadaceae</taxon>
        <taxon>Agarivorans</taxon>
    </lineage>
</organism>
<dbReference type="SUPFAM" id="SSF63829">
    <property type="entry name" value="Calcium-dependent phosphotriesterase"/>
    <property type="match status" value="1"/>
</dbReference>
<reference evidence="4" key="1">
    <citation type="journal article" date="2019" name="Int. J. Syst. Evol. Microbiol.">
        <title>The Global Catalogue of Microorganisms (GCM) 10K type strain sequencing project: providing services to taxonomists for standard genome sequencing and annotation.</title>
        <authorList>
            <consortium name="The Broad Institute Genomics Platform"/>
            <consortium name="The Broad Institute Genome Sequencing Center for Infectious Disease"/>
            <person name="Wu L."/>
            <person name="Ma J."/>
        </authorList>
    </citation>
    <scope>NUCLEOTIDE SEQUENCE [LARGE SCALE GENOMIC DNA]</scope>
    <source>
        <strain evidence="4">CGMCC 1.10131</strain>
    </source>
</reference>
<evidence type="ECO:0000313" key="3">
    <source>
        <dbReference type="EMBL" id="GGB02318.1"/>
    </source>
</evidence>
<proteinExistence type="inferred from homology"/>
<feature type="domain" description="SMP-30/Gluconolactonase/LRE-like region" evidence="2">
    <location>
        <begin position="24"/>
        <end position="267"/>
    </location>
</feature>
<evidence type="ECO:0000256" key="1">
    <source>
        <dbReference type="ARBA" id="ARBA00008853"/>
    </source>
</evidence>
<comment type="caution">
    <text evidence="3">The sequence shown here is derived from an EMBL/GenBank/DDBJ whole genome shotgun (WGS) entry which is preliminary data.</text>
</comment>
<dbReference type="EMBL" id="BMDY01000007">
    <property type="protein sequence ID" value="GGB02318.1"/>
    <property type="molecule type" value="Genomic_DNA"/>
</dbReference>
<evidence type="ECO:0000259" key="2">
    <source>
        <dbReference type="Pfam" id="PF08450"/>
    </source>
</evidence>